<organism evidence="2">
    <name type="scientific">Pongo abelii</name>
    <name type="common">Sumatran orangutan</name>
    <name type="synonym">Pongo pygmaeus abelii</name>
    <dbReference type="NCBI Taxonomy" id="9601"/>
    <lineage>
        <taxon>Eukaryota</taxon>
        <taxon>Metazoa</taxon>
        <taxon>Chordata</taxon>
        <taxon>Craniata</taxon>
        <taxon>Vertebrata</taxon>
        <taxon>Euteleostomi</taxon>
        <taxon>Mammalia</taxon>
        <taxon>Eutheria</taxon>
        <taxon>Euarchontoglires</taxon>
        <taxon>Primates</taxon>
        <taxon>Haplorrhini</taxon>
        <taxon>Catarrhini</taxon>
        <taxon>Hominidae</taxon>
        <taxon>Pongo</taxon>
    </lineage>
</organism>
<comment type="caution">
    <text evidence="2">The sequence shown here is derived from an EMBL/GenBank/DDBJ whole genome shotgun (WGS) entry which is preliminary data.</text>
</comment>
<dbReference type="AlphaFoldDB" id="A0A2J8XUX3"/>
<sequence>MADPQSCFMTRQKPGNTFASEGSPSTAGRPGVGKRQVAPVPGVARKARRIWGCGEGRTRVGAISVSAHG</sequence>
<name>A0A2J8XUX3_PONAB</name>
<gene>
    <name evidence="2" type="ORF">CR201_G0040365</name>
</gene>
<reference evidence="2" key="1">
    <citation type="submission" date="2017-12" db="EMBL/GenBank/DDBJ databases">
        <title>High-resolution comparative analysis of great ape genomes.</title>
        <authorList>
            <person name="Pollen A."/>
            <person name="Hastie A."/>
            <person name="Hormozdiari F."/>
            <person name="Dougherty M."/>
            <person name="Liu R."/>
            <person name="Chaisson M."/>
            <person name="Hoppe E."/>
            <person name="Hill C."/>
            <person name="Pang A."/>
            <person name="Hillier L."/>
            <person name="Baker C."/>
            <person name="Armstrong J."/>
            <person name="Shendure J."/>
            <person name="Paten B."/>
            <person name="Wilson R."/>
            <person name="Chao H."/>
            <person name="Schneider V."/>
            <person name="Ventura M."/>
            <person name="Kronenberg Z."/>
            <person name="Murali S."/>
            <person name="Gordon D."/>
            <person name="Cantsilieris S."/>
            <person name="Munson K."/>
            <person name="Nelson B."/>
            <person name="Raja A."/>
            <person name="Underwood J."/>
            <person name="Diekhans M."/>
            <person name="Fiddes I."/>
            <person name="Haussler D."/>
            <person name="Eichler E."/>
        </authorList>
    </citation>
    <scope>NUCLEOTIDE SEQUENCE [LARGE SCALE GENOMIC DNA]</scope>
    <source>
        <strain evidence="2">Susie</strain>
    </source>
</reference>
<accession>A0A2J8XUX3</accession>
<protein>
    <submittedName>
        <fullName evidence="2">BUD23 isoform 9</fullName>
    </submittedName>
</protein>
<proteinExistence type="predicted"/>
<evidence type="ECO:0000313" key="2">
    <source>
        <dbReference type="EMBL" id="PNJ85836.1"/>
    </source>
</evidence>
<evidence type="ECO:0000256" key="1">
    <source>
        <dbReference type="SAM" id="MobiDB-lite"/>
    </source>
</evidence>
<feature type="compositionally biased region" description="Polar residues" evidence="1">
    <location>
        <begin position="7"/>
        <end position="26"/>
    </location>
</feature>
<feature type="region of interest" description="Disordered" evidence="1">
    <location>
        <begin position="1"/>
        <end position="41"/>
    </location>
</feature>
<dbReference type="EMBL" id="NDHI03003309">
    <property type="protein sequence ID" value="PNJ85836.1"/>
    <property type="molecule type" value="Genomic_DNA"/>
</dbReference>